<comment type="caution">
    <text evidence="2">The sequence shown here is derived from an EMBL/GenBank/DDBJ whole genome shotgun (WGS) entry which is preliminary data.</text>
</comment>
<keyword evidence="1" id="KW-1133">Transmembrane helix</keyword>
<feature type="transmembrane region" description="Helical" evidence="1">
    <location>
        <begin position="385"/>
        <end position="409"/>
    </location>
</feature>
<feature type="transmembrane region" description="Helical" evidence="1">
    <location>
        <begin position="209"/>
        <end position="233"/>
    </location>
</feature>
<feature type="transmembrane region" description="Helical" evidence="1">
    <location>
        <begin position="457"/>
        <end position="481"/>
    </location>
</feature>
<feature type="transmembrane region" description="Helical" evidence="1">
    <location>
        <begin position="343"/>
        <end position="364"/>
    </location>
</feature>
<evidence type="ECO:0000313" key="2">
    <source>
        <dbReference type="EMBL" id="RJX42042.1"/>
    </source>
</evidence>
<feature type="transmembrane region" description="Helical" evidence="1">
    <location>
        <begin position="501"/>
        <end position="525"/>
    </location>
</feature>
<organism evidence="2 3">
    <name type="scientific">Halonotius aquaticus</name>
    <dbReference type="NCBI Taxonomy" id="2216978"/>
    <lineage>
        <taxon>Archaea</taxon>
        <taxon>Methanobacteriati</taxon>
        <taxon>Methanobacteriota</taxon>
        <taxon>Stenosarchaea group</taxon>
        <taxon>Halobacteria</taxon>
        <taxon>Halobacteriales</taxon>
        <taxon>Haloferacaceae</taxon>
        <taxon>Halonotius</taxon>
    </lineage>
</organism>
<feature type="transmembrane region" description="Helical" evidence="1">
    <location>
        <begin position="183"/>
        <end position="203"/>
    </location>
</feature>
<dbReference type="RefSeq" id="WP_120103353.1">
    <property type="nucleotide sequence ID" value="NZ_QKNY01000018.1"/>
</dbReference>
<accession>A0A3A6PNN3</accession>
<reference evidence="2 3" key="1">
    <citation type="submission" date="2018-06" db="EMBL/GenBank/DDBJ databases">
        <title>Halonotius sp. F13-13 a new haloarchaeeon isolated from a solar saltern from Isla Cristina, Huelva, Spain.</title>
        <authorList>
            <person name="Duran-Viseras A."/>
            <person name="Sanchez-Porro C."/>
            <person name="Ventosa A."/>
        </authorList>
    </citation>
    <scope>NUCLEOTIDE SEQUENCE [LARGE SCALE GENOMIC DNA]</scope>
    <source>
        <strain evidence="2 3">F13-13</strain>
    </source>
</reference>
<name>A0A3A6PNN3_9EURY</name>
<feature type="transmembrane region" description="Helical" evidence="1">
    <location>
        <begin position="30"/>
        <end position="53"/>
    </location>
</feature>
<keyword evidence="3" id="KW-1185">Reference proteome</keyword>
<dbReference type="EMBL" id="QKNY01000018">
    <property type="protein sequence ID" value="RJX42042.1"/>
    <property type="molecule type" value="Genomic_DNA"/>
</dbReference>
<feature type="transmembrane region" description="Helical" evidence="1">
    <location>
        <begin position="68"/>
        <end position="89"/>
    </location>
</feature>
<protein>
    <recommendedName>
        <fullName evidence="4">ABC-2 type transport system permease protein</fullName>
    </recommendedName>
</protein>
<evidence type="ECO:0000313" key="3">
    <source>
        <dbReference type="Proteomes" id="UP000276588"/>
    </source>
</evidence>
<keyword evidence="1" id="KW-0812">Transmembrane</keyword>
<feature type="transmembrane region" description="Helical" evidence="1">
    <location>
        <begin position="290"/>
        <end position="307"/>
    </location>
</feature>
<dbReference type="Proteomes" id="UP000276588">
    <property type="component" value="Unassembled WGS sequence"/>
</dbReference>
<feature type="transmembrane region" description="Helical" evidence="1">
    <location>
        <begin position="110"/>
        <end position="139"/>
    </location>
</feature>
<dbReference type="OrthoDB" id="293659at2157"/>
<dbReference type="AlphaFoldDB" id="A0A3A6PNN3"/>
<keyword evidence="1" id="KW-0472">Membrane</keyword>
<gene>
    <name evidence="2" type="ORF">DM826_10315</name>
</gene>
<feature type="transmembrane region" description="Helical" evidence="1">
    <location>
        <begin position="245"/>
        <end position="270"/>
    </location>
</feature>
<feature type="transmembrane region" description="Helical" evidence="1">
    <location>
        <begin position="314"/>
        <end position="331"/>
    </location>
</feature>
<sequence length="535" mass="54433">MSVSWQRTRTVGRTELRRRWRTLRDNPSQLLGIALMVLFLLPAVGVIVGGAYFAGSALTGAVSTPIRFARQVAVGIWLATAVFGGIRGYTSLLDPDNRDGLLTTISHGQLLAGLFAAEATVLGTPTVIVLALAAIAFAVGSGSLAAAPVVFVAATLLAATGFATGVGVALLVKNGGVRSRLLYRLRTVAFVAGFLAYFAVLFSNSTSDVLGPLIGVLTPTPIGWVGEAALLAAGVDASPGRAGGGLVVVAGGLVVGAPVLTRLAGWLWYADGLETTKSTATPTDATGGRVLSWLPQPIAGVVAVDWTRARRAPISLSYAIYPAFILVTPIMETVQTGSVAGSFPVLVAFCGAWITGALFTLNVVGNEGAVLPATVLSPDPARALVGGHLVAGALLGLPATTLAVVALGIAGPQSLASVATLTVGTVVLAGCAGPIATGIGAAFPRHEAVSVSRSRKAIIPSTFAFVIYSLIVSIVALPLLLTHTGVITHLVADTLGVSPVVFGGVGIAITAVLGVAFGLFSFLYARRTVEGYRME</sequence>
<feature type="transmembrane region" description="Helical" evidence="1">
    <location>
        <begin position="415"/>
        <end position="436"/>
    </location>
</feature>
<proteinExistence type="predicted"/>
<evidence type="ECO:0000256" key="1">
    <source>
        <dbReference type="SAM" id="Phobius"/>
    </source>
</evidence>
<evidence type="ECO:0008006" key="4">
    <source>
        <dbReference type="Google" id="ProtNLM"/>
    </source>
</evidence>
<feature type="transmembrane region" description="Helical" evidence="1">
    <location>
        <begin position="145"/>
        <end position="171"/>
    </location>
</feature>